<feature type="domain" description="DC1" evidence="2">
    <location>
        <begin position="56"/>
        <end position="106"/>
    </location>
</feature>
<dbReference type="Proteomes" id="UP001642260">
    <property type="component" value="Unassembled WGS sequence"/>
</dbReference>
<accession>A0ABC8JI28</accession>
<name>A0ABC8JI28_ERUVS</name>
<dbReference type="InterPro" id="IPR046349">
    <property type="entry name" value="C1-like_sf"/>
</dbReference>
<dbReference type="PANTHER" id="PTHR32410:SF154">
    <property type="entry name" value="CHP-RICH ZINC FINGER PROTEIN-LIKE-RELATED"/>
    <property type="match status" value="1"/>
</dbReference>
<dbReference type="EMBL" id="CAKOAT010097377">
    <property type="protein sequence ID" value="CAH8322705.1"/>
    <property type="molecule type" value="Genomic_DNA"/>
</dbReference>
<reference evidence="3 4" key="1">
    <citation type="submission" date="2022-03" db="EMBL/GenBank/DDBJ databases">
        <authorList>
            <person name="Macdonald S."/>
            <person name="Ahmed S."/>
            <person name="Newling K."/>
        </authorList>
    </citation>
    <scope>NUCLEOTIDE SEQUENCE [LARGE SCALE GENOMIC DNA]</scope>
</reference>
<gene>
    <name evidence="3" type="ORF">ERUC_LOCUS9698</name>
</gene>
<comment type="caution">
    <text evidence="3">The sequence shown here is derived from an EMBL/GenBank/DDBJ whole genome shotgun (WGS) entry which is preliminary data.</text>
</comment>
<proteinExistence type="predicted"/>
<keyword evidence="1" id="KW-0677">Repeat</keyword>
<evidence type="ECO:0000313" key="3">
    <source>
        <dbReference type="EMBL" id="CAH8322705.1"/>
    </source>
</evidence>
<evidence type="ECO:0000313" key="4">
    <source>
        <dbReference type="Proteomes" id="UP001642260"/>
    </source>
</evidence>
<keyword evidence="4" id="KW-1185">Reference proteome</keyword>
<dbReference type="PANTHER" id="PTHR32410">
    <property type="entry name" value="CYSTEINE/HISTIDINE-RICH C1 DOMAIN FAMILY PROTEIN"/>
    <property type="match status" value="1"/>
</dbReference>
<dbReference type="InterPro" id="IPR053192">
    <property type="entry name" value="Vacuole_Formation_Reg"/>
</dbReference>
<dbReference type="SUPFAM" id="SSF57889">
    <property type="entry name" value="Cysteine-rich domain"/>
    <property type="match status" value="2"/>
</dbReference>
<dbReference type="InterPro" id="IPR004146">
    <property type="entry name" value="DC1"/>
</dbReference>
<sequence length="111" mass="12409">MDLKAHDHQLTLLPRHDTFICNACGLKGDQSPYICVPCGFMIHQHCLGLPNVININRHDHRVSRTSVLGDSAMNSVCGVCRKQVNWKYGGFSCQRCPGYVVHSRCATRVDV</sequence>
<dbReference type="AlphaFoldDB" id="A0ABC8JI28"/>
<evidence type="ECO:0000259" key="2">
    <source>
        <dbReference type="Pfam" id="PF03107"/>
    </source>
</evidence>
<feature type="domain" description="DC1" evidence="2">
    <location>
        <begin position="5"/>
        <end position="46"/>
    </location>
</feature>
<dbReference type="Gene3D" id="3.30.60.20">
    <property type="match status" value="1"/>
</dbReference>
<dbReference type="Pfam" id="PF03107">
    <property type="entry name" value="C1_2"/>
    <property type="match status" value="2"/>
</dbReference>
<evidence type="ECO:0000256" key="1">
    <source>
        <dbReference type="ARBA" id="ARBA00022737"/>
    </source>
</evidence>
<protein>
    <recommendedName>
        <fullName evidence="2">DC1 domain-containing protein</fullName>
    </recommendedName>
</protein>
<organism evidence="3 4">
    <name type="scientific">Eruca vesicaria subsp. sativa</name>
    <name type="common">Garden rocket</name>
    <name type="synonym">Eruca sativa</name>
    <dbReference type="NCBI Taxonomy" id="29727"/>
    <lineage>
        <taxon>Eukaryota</taxon>
        <taxon>Viridiplantae</taxon>
        <taxon>Streptophyta</taxon>
        <taxon>Embryophyta</taxon>
        <taxon>Tracheophyta</taxon>
        <taxon>Spermatophyta</taxon>
        <taxon>Magnoliopsida</taxon>
        <taxon>eudicotyledons</taxon>
        <taxon>Gunneridae</taxon>
        <taxon>Pentapetalae</taxon>
        <taxon>rosids</taxon>
        <taxon>malvids</taxon>
        <taxon>Brassicales</taxon>
        <taxon>Brassicaceae</taxon>
        <taxon>Brassiceae</taxon>
        <taxon>Eruca</taxon>
    </lineage>
</organism>